<dbReference type="PANTHER" id="PTHR35204:SF1">
    <property type="entry name" value="ENTEROTOXIN"/>
    <property type="match status" value="1"/>
</dbReference>
<sequence>MLSIVVSCFVLQALASQVPLHLSPPYNSTSSLDSSDLDFSLWQLDELPPANATGHFVFETVNSLLQHWPNTRYPNGHAMVPGVIPKGTLLYHGAFTDEIPTVRNWVATDPEHSMLFCKGMPDTGCWHLTLATTRPLKVLYFDGTSAANTRDGTLETQDIMAWGKLRPDWWWEETERLENLCNWGAPYAVDGYVRMEMDFEVMLCDFTAGVEVVSFYNLASLVLPVSTLSFPMPKIPNDFKIRMFEVMHAGSWHNRYPGDTRINLDLAGMVSLYDTTLAPSLVSLRAGQERSDHRLQGISHMDIEAVRSSVSRAAEKSQSDSSGVDWKTLFRVIVDRYSDRLDLLDHLLNSTLEDDALMDQARKVHLQLRVMFTPYIFHNIVPPNASFDSAHSWAAPVFKACGTAHTSSIASYMSSLNPSERLLLQSVQETTREICRITTKMWAAGVLAGLDPFLPVESASDASRIARLVDTWRQELSGLMAWLDWSVWVRCRPTCGPEVNVVTSAAYISSPAVHQEMCYLPSWPLNRPWGRRPPYPPHEERDESDILDTSFADRVSFEHDLLMQQVGPDDDRKKPQPKCIRRVEPYGF</sequence>
<dbReference type="OrthoDB" id="10261782at2759"/>
<evidence type="ECO:0000313" key="3">
    <source>
        <dbReference type="Proteomes" id="UP000183567"/>
    </source>
</evidence>
<dbReference type="Proteomes" id="UP000183567">
    <property type="component" value="Unassembled WGS sequence"/>
</dbReference>
<organism evidence="2 3">
    <name type="scientific">Rhizopogon vesiculosus</name>
    <dbReference type="NCBI Taxonomy" id="180088"/>
    <lineage>
        <taxon>Eukaryota</taxon>
        <taxon>Fungi</taxon>
        <taxon>Dikarya</taxon>
        <taxon>Basidiomycota</taxon>
        <taxon>Agaricomycotina</taxon>
        <taxon>Agaricomycetes</taxon>
        <taxon>Agaricomycetidae</taxon>
        <taxon>Boletales</taxon>
        <taxon>Suillineae</taxon>
        <taxon>Rhizopogonaceae</taxon>
        <taxon>Rhizopogon</taxon>
    </lineage>
</organism>
<feature type="signal peptide" evidence="1">
    <location>
        <begin position="1"/>
        <end position="15"/>
    </location>
</feature>
<keyword evidence="1" id="KW-0732">Signal</keyword>
<dbReference type="STRING" id="180088.A0A1J8Q726"/>
<reference evidence="2 3" key="1">
    <citation type="submission" date="2016-03" db="EMBL/GenBank/DDBJ databases">
        <title>Comparative genomics of the ectomycorrhizal sister species Rhizopogon vinicolor and Rhizopogon vesiculosus (Basidiomycota: Boletales) reveals a divergence of the mating type B locus.</title>
        <authorList>
            <person name="Mujic A.B."/>
            <person name="Kuo A."/>
            <person name="Tritt A."/>
            <person name="Lipzen A."/>
            <person name="Chen C."/>
            <person name="Johnson J."/>
            <person name="Sharma A."/>
            <person name="Barry K."/>
            <person name="Grigoriev I.V."/>
            <person name="Spatafora J.W."/>
        </authorList>
    </citation>
    <scope>NUCLEOTIDE SEQUENCE [LARGE SCALE GENOMIC DNA]</scope>
    <source>
        <strain evidence="2 3">AM-OR11-056</strain>
    </source>
</reference>
<dbReference type="AlphaFoldDB" id="A0A1J8Q726"/>
<name>A0A1J8Q726_9AGAM</name>
<gene>
    <name evidence="2" type="ORF">AZE42_02626</name>
</gene>
<comment type="caution">
    <text evidence="2">The sequence shown here is derived from an EMBL/GenBank/DDBJ whole genome shotgun (WGS) entry which is preliminary data.</text>
</comment>
<feature type="chain" id="PRO_5013063328" evidence="1">
    <location>
        <begin position="16"/>
        <end position="588"/>
    </location>
</feature>
<protein>
    <submittedName>
        <fullName evidence="2">Uncharacterized protein</fullName>
    </submittedName>
</protein>
<dbReference type="PANTHER" id="PTHR35204">
    <property type="entry name" value="YALI0A21131P"/>
    <property type="match status" value="1"/>
</dbReference>
<dbReference type="EMBL" id="LVVM01005923">
    <property type="protein sequence ID" value="OJA09457.1"/>
    <property type="molecule type" value="Genomic_DNA"/>
</dbReference>
<evidence type="ECO:0000256" key="1">
    <source>
        <dbReference type="SAM" id="SignalP"/>
    </source>
</evidence>
<evidence type="ECO:0000313" key="2">
    <source>
        <dbReference type="EMBL" id="OJA09457.1"/>
    </source>
</evidence>
<accession>A0A1J8Q726</accession>
<dbReference type="InterPro" id="IPR038921">
    <property type="entry name" value="YOR389W-like"/>
</dbReference>
<keyword evidence="3" id="KW-1185">Reference proteome</keyword>
<proteinExistence type="predicted"/>